<dbReference type="PANTHER" id="PTHR42917">
    <property type="entry name" value="2,4-DIENOYL-COA REDUCTASE"/>
    <property type="match status" value="1"/>
</dbReference>
<dbReference type="Pfam" id="PF00724">
    <property type="entry name" value="Oxidored_FMN"/>
    <property type="match status" value="1"/>
</dbReference>
<feature type="domain" description="NADH:flavin oxidoreductase/NADH oxidase N-terminal" evidence="10">
    <location>
        <begin position="9"/>
        <end position="340"/>
    </location>
</feature>
<evidence type="ECO:0000256" key="9">
    <source>
        <dbReference type="ARBA" id="ARBA00023014"/>
    </source>
</evidence>
<reference evidence="12 13" key="1">
    <citation type="journal article" date="2021" name="ISME Commun">
        <title>Automated analysis of genomic sequences facilitates high-throughput and comprehensive description of bacteria.</title>
        <authorList>
            <person name="Hitch T.C.A."/>
        </authorList>
    </citation>
    <scope>NUCLEOTIDE SEQUENCE [LARGE SCALE GENOMIC DNA]</scope>
    <source>
        <strain evidence="12 13">Sanger_109</strain>
    </source>
</reference>
<evidence type="ECO:0000256" key="2">
    <source>
        <dbReference type="ARBA" id="ARBA00001966"/>
    </source>
</evidence>
<sequence length="648" mass="71110">MIKQKYPHLMAPFSVKGIDFKNHIFLPPCALSHVTYGAPNDLGIAYMEEKARGGAAQVTQGNITGPGGYGDNGGHFNRYFTNCFTDMAFTELATAIKEHGCVASAEINHAGFMAGLAENSNTPPMSSMGFIRPDGVKVVQMTEKMIDDAITYYANIAKFLKDCGFQMCMVHGGHEMLINQFMSPHFNRRTDRWGGSPQNRIRFPKMILQRIRELCGEEFLIEMRISAVDHCEDGKNIEESIYFVQECGDLMDFVHISAGCGPDKAYLTQEVCFQPEGLNIQYAQAMKEAGVKPLVVVMGGIVSPEVAEGFLAEGKADVVAMARALMADPQLPNKVRRNQEEDIVPCLRCNHCLGSNKTAFFEAKCMVNPHMAHEHRTRLIPPADCSRKVLIVGGGIAGMKAAMTAADRGHRVILAEQSPELGGAIKFADYDSIKVQLKKYKDYLIRQVSKREIDIRMNTKAGKELVQKVQPDAIIVAVGAKPIIPDIPGIQKENVMYAVDAYFQPEKVGKKVVIIGGGLVGCEVGAHLANTGHLVDVLEMGPELAPEDNPFHHFGMQAYWAERPILGHVNTKVTEVTDQGVKAVCEDGKEILFDADTVIYCVGLRADTSVTEEMKKYCYDVVPVGDCVRSGRIVDAVETGYHAAIDLA</sequence>
<keyword evidence="4" id="KW-0285">Flavoprotein</keyword>
<evidence type="ECO:0000256" key="5">
    <source>
        <dbReference type="ARBA" id="ARBA00022643"/>
    </source>
</evidence>
<dbReference type="InterPro" id="IPR001155">
    <property type="entry name" value="OxRdtase_FMN_N"/>
</dbReference>
<accession>A0ABT2TNF8</accession>
<proteinExistence type="inferred from homology"/>
<dbReference type="RefSeq" id="WP_262591491.1">
    <property type="nucleotide sequence ID" value="NZ_JAOQJQ010000010.1"/>
</dbReference>
<dbReference type="CDD" id="cd02803">
    <property type="entry name" value="OYE_like_FMN_family"/>
    <property type="match status" value="1"/>
</dbReference>
<dbReference type="InterPro" id="IPR013785">
    <property type="entry name" value="Aldolase_TIM"/>
</dbReference>
<evidence type="ECO:0000259" key="11">
    <source>
        <dbReference type="Pfam" id="PF07992"/>
    </source>
</evidence>
<name>A0ABT2TNF8_9FIRM</name>
<dbReference type="InterPro" id="IPR051793">
    <property type="entry name" value="NADH:flavin_oxidoreductase"/>
</dbReference>
<evidence type="ECO:0000259" key="10">
    <source>
        <dbReference type="Pfam" id="PF00724"/>
    </source>
</evidence>
<keyword evidence="9" id="KW-0411">Iron-sulfur</keyword>
<evidence type="ECO:0000256" key="4">
    <source>
        <dbReference type="ARBA" id="ARBA00022630"/>
    </source>
</evidence>
<feature type="domain" description="FAD/NAD(P)-binding" evidence="11">
    <location>
        <begin position="388"/>
        <end position="615"/>
    </location>
</feature>
<dbReference type="Proteomes" id="UP001652442">
    <property type="component" value="Unassembled WGS sequence"/>
</dbReference>
<evidence type="ECO:0000256" key="7">
    <source>
        <dbReference type="ARBA" id="ARBA00023002"/>
    </source>
</evidence>
<evidence type="ECO:0000256" key="8">
    <source>
        <dbReference type="ARBA" id="ARBA00023004"/>
    </source>
</evidence>
<dbReference type="InterPro" id="IPR036188">
    <property type="entry name" value="FAD/NAD-bd_sf"/>
</dbReference>
<comment type="cofactor">
    <cofactor evidence="2">
        <name>[4Fe-4S] cluster</name>
        <dbReference type="ChEBI" id="CHEBI:49883"/>
    </cofactor>
</comment>
<evidence type="ECO:0000313" key="13">
    <source>
        <dbReference type="Proteomes" id="UP001652442"/>
    </source>
</evidence>
<dbReference type="InterPro" id="IPR023753">
    <property type="entry name" value="FAD/NAD-binding_dom"/>
</dbReference>
<keyword evidence="5" id="KW-0288">FMN</keyword>
<dbReference type="EMBL" id="JAOQJQ010000010">
    <property type="protein sequence ID" value="MCU6763731.1"/>
    <property type="molecule type" value="Genomic_DNA"/>
</dbReference>
<organism evidence="12 13">
    <name type="scientific">Brotonthovivens ammoniilytica</name>
    <dbReference type="NCBI Taxonomy" id="2981725"/>
    <lineage>
        <taxon>Bacteria</taxon>
        <taxon>Bacillati</taxon>
        <taxon>Bacillota</taxon>
        <taxon>Clostridia</taxon>
        <taxon>Lachnospirales</taxon>
        <taxon>Lachnospiraceae</taxon>
        <taxon>Brotonthovivens</taxon>
    </lineage>
</organism>
<keyword evidence="13" id="KW-1185">Reference proteome</keyword>
<dbReference type="PRINTS" id="PR00368">
    <property type="entry name" value="FADPNR"/>
</dbReference>
<dbReference type="PRINTS" id="PR00469">
    <property type="entry name" value="PNDRDTASEII"/>
</dbReference>
<keyword evidence="6" id="KW-0479">Metal-binding</keyword>
<dbReference type="Gene3D" id="3.50.50.60">
    <property type="entry name" value="FAD/NAD(P)-binding domain"/>
    <property type="match status" value="1"/>
</dbReference>
<comment type="caution">
    <text evidence="12">The sequence shown here is derived from an EMBL/GenBank/DDBJ whole genome shotgun (WGS) entry which is preliminary data.</text>
</comment>
<evidence type="ECO:0000256" key="1">
    <source>
        <dbReference type="ARBA" id="ARBA00001917"/>
    </source>
</evidence>
<protein>
    <submittedName>
        <fullName evidence="12">NAD(P)/FAD-dependent oxidoreductase</fullName>
    </submittedName>
</protein>
<dbReference type="Pfam" id="PF07992">
    <property type="entry name" value="Pyr_redox_2"/>
    <property type="match status" value="1"/>
</dbReference>
<dbReference type="SUPFAM" id="SSF51395">
    <property type="entry name" value="FMN-linked oxidoreductases"/>
    <property type="match status" value="1"/>
</dbReference>
<keyword evidence="7" id="KW-0560">Oxidoreductase</keyword>
<evidence type="ECO:0000256" key="3">
    <source>
        <dbReference type="ARBA" id="ARBA00011048"/>
    </source>
</evidence>
<dbReference type="Gene3D" id="3.40.50.720">
    <property type="entry name" value="NAD(P)-binding Rossmann-like Domain"/>
    <property type="match status" value="1"/>
</dbReference>
<dbReference type="Gene3D" id="3.20.20.70">
    <property type="entry name" value="Aldolase class I"/>
    <property type="match status" value="1"/>
</dbReference>
<dbReference type="SUPFAM" id="SSF51905">
    <property type="entry name" value="FAD/NAD(P)-binding domain"/>
    <property type="match status" value="1"/>
</dbReference>
<evidence type="ECO:0000313" key="12">
    <source>
        <dbReference type="EMBL" id="MCU6763731.1"/>
    </source>
</evidence>
<comment type="similarity">
    <text evidence="3">In the N-terminal section; belongs to the NADH:flavin oxidoreductase/NADH oxidase family.</text>
</comment>
<comment type="cofactor">
    <cofactor evidence="1">
        <name>FMN</name>
        <dbReference type="ChEBI" id="CHEBI:58210"/>
    </cofactor>
</comment>
<keyword evidence="8" id="KW-0408">Iron</keyword>
<gene>
    <name evidence="12" type="ORF">OCV88_15600</name>
</gene>
<dbReference type="PANTHER" id="PTHR42917:SF2">
    <property type="entry name" value="2,4-DIENOYL-COA REDUCTASE [(2E)-ENOYL-COA-PRODUCING]"/>
    <property type="match status" value="1"/>
</dbReference>
<evidence type="ECO:0000256" key="6">
    <source>
        <dbReference type="ARBA" id="ARBA00022723"/>
    </source>
</evidence>